<feature type="domain" description="Helicase ATP-binding" evidence="1">
    <location>
        <begin position="1"/>
        <end position="96"/>
    </location>
</feature>
<dbReference type="Gene3D" id="3.40.50.300">
    <property type="entry name" value="P-loop containing nucleotide triphosphate hydrolases"/>
    <property type="match status" value="1"/>
</dbReference>
<dbReference type="InterPro" id="IPR014001">
    <property type="entry name" value="Helicase_ATP-bd"/>
</dbReference>
<evidence type="ECO:0000313" key="3">
    <source>
        <dbReference type="Proteomes" id="UP001324634"/>
    </source>
</evidence>
<dbReference type="Proteomes" id="UP001324634">
    <property type="component" value="Chromosome"/>
</dbReference>
<dbReference type="PROSITE" id="PS51192">
    <property type="entry name" value="HELICASE_ATP_BIND_1"/>
    <property type="match status" value="1"/>
</dbReference>
<evidence type="ECO:0000313" key="2">
    <source>
        <dbReference type="EMBL" id="WPU64952.1"/>
    </source>
</evidence>
<dbReference type="InterPro" id="IPR027417">
    <property type="entry name" value="P-loop_NTPase"/>
</dbReference>
<dbReference type="GO" id="GO:0004386">
    <property type="term" value="F:helicase activity"/>
    <property type="evidence" value="ECO:0007669"/>
    <property type="project" value="UniProtKB-KW"/>
</dbReference>
<name>A0AAX4HP35_9BACT</name>
<dbReference type="Pfam" id="PF00271">
    <property type="entry name" value="Helicase_C"/>
    <property type="match status" value="1"/>
</dbReference>
<keyword evidence="2" id="KW-0067">ATP-binding</keyword>
<accession>A0AAX4HP35</accession>
<keyword evidence="2" id="KW-0547">Nucleotide-binding</keyword>
<protein>
    <submittedName>
        <fullName evidence="2">Helicase-related protein</fullName>
    </submittedName>
</protein>
<reference evidence="2 3" key="1">
    <citation type="submission" date="2023-11" db="EMBL/GenBank/DDBJ databases">
        <title>Peredibacter starrii A3.12.</title>
        <authorList>
            <person name="Mitchell R.J."/>
        </authorList>
    </citation>
    <scope>NUCLEOTIDE SEQUENCE [LARGE SCALE GENOMIC DNA]</scope>
    <source>
        <strain evidence="2 3">A3.12</strain>
    </source>
</reference>
<evidence type="ECO:0000259" key="1">
    <source>
        <dbReference type="PROSITE" id="PS51192"/>
    </source>
</evidence>
<proteinExistence type="predicted"/>
<gene>
    <name evidence="2" type="ORF">SOO65_19850</name>
</gene>
<dbReference type="KEGG" id="psti:SOO65_19850"/>
<organism evidence="2 3">
    <name type="scientific">Peredibacter starrii</name>
    <dbReference type="NCBI Taxonomy" id="28202"/>
    <lineage>
        <taxon>Bacteria</taxon>
        <taxon>Pseudomonadati</taxon>
        <taxon>Bdellovibrionota</taxon>
        <taxon>Bacteriovoracia</taxon>
        <taxon>Bacteriovoracales</taxon>
        <taxon>Bacteriovoracaceae</taxon>
        <taxon>Peredibacter</taxon>
    </lineage>
</organism>
<dbReference type="AlphaFoldDB" id="A0AAX4HP35"/>
<keyword evidence="2" id="KW-0378">Hydrolase</keyword>
<keyword evidence="3" id="KW-1185">Reference proteome</keyword>
<sequence>MISPLRALADECRKNWQDSIDVMTPEEWLGKQIFRKIVIFDEFHLFFYWGDTFRERMWECFLELSQFSEQTYLLTATLSEAMKKEISFFETQFDRIFWVDQGNQRLKTSPSVYLKAPSAKWIKDLIEIQPKNESVKLIFCRYRNEVLDWEKRLRHLGFTTVSCLGGESQFMPAKLEITPFPDFIISTTVLSHGVNLPRIQKIYFLYPVQNIDFWIQMVARGGRRGESYQVFALERPFGLKWNWWTNLLAVSWISLKMRFKLTLRPAWFLKD</sequence>
<dbReference type="RefSeq" id="WP_321394731.1">
    <property type="nucleotide sequence ID" value="NZ_CP139487.1"/>
</dbReference>
<dbReference type="SUPFAM" id="SSF52540">
    <property type="entry name" value="P-loop containing nucleoside triphosphate hydrolases"/>
    <property type="match status" value="1"/>
</dbReference>
<keyword evidence="2" id="KW-0347">Helicase</keyword>
<dbReference type="InterPro" id="IPR001650">
    <property type="entry name" value="Helicase_C-like"/>
</dbReference>
<dbReference type="EMBL" id="CP139487">
    <property type="protein sequence ID" value="WPU64952.1"/>
    <property type="molecule type" value="Genomic_DNA"/>
</dbReference>